<dbReference type="Gene3D" id="3.30.1330.40">
    <property type="entry name" value="RutC-like"/>
    <property type="match status" value="1"/>
</dbReference>
<keyword evidence="2" id="KW-0057">Aromatic amino acid biosynthesis</keyword>
<accession>A0ABQ1G8B9</accession>
<evidence type="ECO:0000256" key="1">
    <source>
        <dbReference type="NCBIfam" id="TIGR01796"/>
    </source>
</evidence>
<proteinExistence type="predicted"/>
<evidence type="ECO:0000313" key="4">
    <source>
        <dbReference type="Proteomes" id="UP000617979"/>
    </source>
</evidence>
<dbReference type="CDD" id="cd02185">
    <property type="entry name" value="AroH"/>
    <property type="match status" value="1"/>
</dbReference>
<dbReference type="NCBIfam" id="TIGR01796">
    <property type="entry name" value="CM_mono_aroH"/>
    <property type="match status" value="1"/>
</dbReference>
<dbReference type="Proteomes" id="UP000617979">
    <property type="component" value="Unassembled WGS sequence"/>
</dbReference>
<dbReference type="PANTHER" id="PTHR21164">
    <property type="entry name" value="CHORISMATE MUTASE"/>
    <property type="match status" value="1"/>
</dbReference>
<gene>
    <name evidence="3" type="primary">aroH</name>
    <name evidence="3" type="ORF">GCM10007416_09600</name>
</gene>
<organism evidence="3 4">
    <name type="scientific">Kroppenstedtia guangzhouensis</name>
    <dbReference type="NCBI Taxonomy" id="1274356"/>
    <lineage>
        <taxon>Bacteria</taxon>
        <taxon>Bacillati</taxon>
        <taxon>Bacillota</taxon>
        <taxon>Bacilli</taxon>
        <taxon>Bacillales</taxon>
        <taxon>Thermoactinomycetaceae</taxon>
        <taxon>Kroppenstedtia</taxon>
    </lineage>
</organism>
<comment type="catalytic activity">
    <reaction evidence="2">
        <text>chorismate = prephenate</text>
        <dbReference type="Rhea" id="RHEA:13897"/>
        <dbReference type="ChEBI" id="CHEBI:29748"/>
        <dbReference type="ChEBI" id="CHEBI:29934"/>
        <dbReference type="EC" id="5.4.99.5"/>
    </reaction>
</comment>
<evidence type="ECO:0000256" key="2">
    <source>
        <dbReference type="PROSITE-ProRule" id="PRU00514"/>
    </source>
</evidence>
<keyword evidence="2" id="KW-0413">Isomerase</keyword>
<dbReference type="Pfam" id="PF07736">
    <property type="entry name" value="CM_1"/>
    <property type="match status" value="1"/>
</dbReference>
<dbReference type="PIRSF" id="PIRSF005965">
    <property type="entry name" value="Chor_mut_AroH"/>
    <property type="match status" value="1"/>
</dbReference>
<reference evidence="4" key="1">
    <citation type="journal article" date="2019" name="Int. J. Syst. Evol. Microbiol.">
        <title>The Global Catalogue of Microorganisms (GCM) 10K type strain sequencing project: providing services to taxonomists for standard genome sequencing and annotation.</title>
        <authorList>
            <consortium name="The Broad Institute Genomics Platform"/>
            <consortium name="The Broad Institute Genome Sequencing Center for Infectious Disease"/>
            <person name="Wu L."/>
            <person name="Ma J."/>
        </authorList>
    </citation>
    <scope>NUCLEOTIDE SEQUENCE [LARGE SCALE GENOMIC DNA]</scope>
    <source>
        <strain evidence="4">CGMCC 1.12404</strain>
    </source>
</reference>
<dbReference type="RefSeq" id="WP_188430457.1">
    <property type="nucleotide sequence ID" value="NZ_BMEX01000003.1"/>
</dbReference>
<sequence>MSLRGIRGATTVSDNEEGAILEATRELLEVVVERNRVCPEDIASVFVTMSPDLNATFPARGIRTLPGWKQVPLMCATEVDVPGALQKCIRLLVLANTDRDPSRIRHVYLRDARQLRPDLTDQ</sequence>
<dbReference type="EC" id="5.4.99.5" evidence="1 2"/>
<dbReference type="InterPro" id="IPR035959">
    <property type="entry name" value="RutC-like_sf"/>
</dbReference>
<evidence type="ECO:0000313" key="3">
    <source>
        <dbReference type="EMBL" id="GGA38716.1"/>
    </source>
</evidence>
<dbReference type="InterPro" id="IPR008243">
    <property type="entry name" value="Chorismate_mutase_AroH"/>
</dbReference>
<dbReference type="PROSITE" id="PS51167">
    <property type="entry name" value="CHORISMATE_MUT_1"/>
    <property type="match status" value="1"/>
</dbReference>
<name>A0ABQ1G8B9_9BACL</name>
<keyword evidence="2" id="KW-0028">Amino-acid biosynthesis</keyword>
<protein>
    <recommendedName>
        <fullName evidence="1 2">chorismate mutase</fullName>
        <ecNumber evidence="1 2">5.4.99.5</ecNumber>
    </recommendedName>
</protein>
<keyword evidence="4" id="KW-1185">Reference proteome</keyword>
<dbReference type="SUPFAM" id="SSF55298">
    <property type="entry name" value="YjgF-like"/>
    <property type="match status" value="1"/>
</dbReference>
<comment type="caution">
    <text evidence="3">The sequence shown here is derived from an EMBL/GenBank/DDBJ whole genome shotgun (WGS) entry which is preliminary data.</text>
</comment>
<dbReference type="PANTHER" id="PTHR21164:SF0">
    <property type="entry name" value="CHORISMATE MUTASE AROH"/>
    <property type="match status" value="1"/>
</dbReference>
<dbReference type="EMBL" id="BMEX01000003">
    <property type="protein sequence ID" value="GGA38716.1"/>
    <property type="molecule type" value="Genomic_DNA"/>
</dbReference>